<evidence type="ECO:0000313" key="3">
    <source>
        <dbReference type="EMBL" id="MDR6300910.1"/>
    </source>
</evidence>
<dbReference type="InterPro" id="IPR052710">
    <property type="entry name" value="CAAX_protease"/>
</dbReference>
<keyword evidence="1" id="KW-1133">Transmembrane helix</keyword>
<evidence type="ECO:0000259" key="2">
    <source>
        <dbReference type="Pfam" id="PF02517"/>
    </source>
</evidence>
<dbReference type="Proteomes" id="UP001257659">
    <property type="component" value="Unassembled WGS sequence"/>
</dbReference>
<feature type="transmembrane region" description="Helical" evidence="1">
    <location>
        <begin position="138"/>
        <end position="157"/>
    </location>
</feature>
<comment type="caution">
    <text evidence="3">The sequence shown here is derived from an EMBL/GenBank/DDBJ whole genome shotgun (WGS) entry which is preliminary data.</text>
</comment>
<feature type="transmembrane region" description="Helical" evidence="1">
    <location>
        <begin position="234"/>
        <end position="251"/>
    </location>
</feature>
<reference evidence="3 4" key="1">
    <citation type="submission" date="2023-07" db="EMBL/GenBank/DDBJ databases">
        <title>Genomic Encyclopedia of Type Strains, Phase IV (KMG-IV): sequencing the most valuable type-strain genomes for metagenomic binning, comparative biology and taxonomic classification.</title>
        <authorList>
            <person name="Goeker M."/>
        </authorList>
    </citation>
    <scope>NUCLEOTIDE SEQUENCE [LARGE SCALE GENOMIC DNA]</scope>
    <source>
        <strain evidence="3 4">DSM 102814</strain>
    </source>
</reference>
<feature type="transmembrane region" description="Helical" evidence="1">
    <location>
        <begin position="16"/>
        <end position="40"/>
    </location>
</feature>
<name>A0ABU1K6M0_9FLAO</name>
<dbReference type="PANTHER" id="PTHR36435">
    <property type="entry name" value="SLR1288 PROTEIN"/>
    <property type="match status" value="1"/>
</dbReference>
<keyword evidence="4" id="KW-1185">Reference proteome</keyword>
<evidence type="ECO:0000313" key="4">
    <source>
        <dbReference type="Proteomes" id="UP001257659"/>
    </source>
</evidence>
<keyword evidence="1" id="KW-0472">Membrane</keyword>
<keyword evidence="1" id="KW-0812">Transmembrane</keyword>
<proteinExistence type="predicted"/>
<feature type="transmembrane region" description="Helical" evidence="1">
    <location>
        <begin position="178"/>
        <end position="195"/>
    </location>
</feature>
<evidence type="ECO:0000256" key="1">
    <source>
        <dbReference type="SAM" id="Phobius"/>
    </source>
</evidence>
<dbReference type="InterPro" id="IPR003675">
    <property type="entry name" value="Rce1/LyrA-like_dom"/>
</dbReference>
<dbReference type="RefSeq" id="WP_309727803.1">
    <property type="nucleotide sequence ID" value="NZ_JAVDQA010000003.1"/>
</dbReference>
<protein>
    <recommendedName>
        <fullName evidence="2">CAAX prenyl protease 2/Lysostaphin resistance protein A-like domain-containing protein</fullName>
    </recommendedName>
</protein>
<organism evidence="3 4">
    <name type="scientific">Mesonia maritima</name>
    <dbReference type="NCBI Taxonomy" id="1793873"/>
    <lineage>
        <taxon>Bacteria</taxon>
        <taxon>Pseudomonadati</taxon>
        <taxon>Bacteroidota</taxon>
        <taxon>Flavobacteriia</taxon>
        <taxon>Flavobacteriales</taxon>
        <taxon>Flavobacteriaceae</taxon>
        <taxon>Mesonia</taxon>
    </lineage>
</organism>
<dbReference type="PANTHER" id="PTHR36435:SF1">
    <property type="entry name" value="CAAX AMINO TERMINAL PROTEASE FAMILY PROTEIN"/>
    <property type="match status" value="1"/>
</dbReference>
<dbReference type="EMBL" id="JAVDQA010000003">
    <property type="protein sequence ID" value="MDR6300910.1"/>
    <property type="molecule type" value="Genomic_DNA"/>
</dbReference>
<feature type="transmembrane region" description="Helical" evidence="1">
    <location>
        <begin position="105"/>
        <end position="126"/>
    </location>
</feature>
<feature type="transmembrane region" description="Helical" evidence="1">
    <location>
        <begin position="60"/>
        <end position="85"/>
    </location>
</feature>
<dbReference type="Pfam" id="PF02517">
    <property type="entry name" value="Rce1-like"/>
    <property type="match status" value="1"/>
</dbReference>
<feature type="transmembrane region" description="Helical" evidence="1">
    <location>
        <begin position="271"/>
        <end position="290"/>
    </location>
</feature>
<feature type="domain" description="CAAX prenyl protease 2/Lysostaphin resistance protein A-like" evidence="2">
    <location>
        <begin position="140"/>
        <end position="239"/>
    </location>
</feature>
<sequence>MFIAQAHRFPHEFWRYLIGSLLVIIASIVGQIPLLIALLMENGIDSFAGDSQQMMASLDPNLLTFLMLFSFAVGFLGLFGALRGLHQQSFKSVTTTRKRVDWKRILFGFSLVAIFTIVVTFIDYQTNPAHYELNFKPIPFLILFVIAVIFVPIQTSLEEYVFRGYLMQGFGLLAKNRWFPLLMTSLIFGGLHFFNPEVGQMGNVIMVYYIGTGLFLGIMTLMDEGMELSLGFHAGNNLIGVLLVTADWTAFQSESILKDISEPTAGADVLFPVLIIYPIFLLIMAKVYGWKNWKEKLFGKINIPETQLEAEN</sequence>
<feature type="transmembrane region" description="Helical" evidence="1">
    <location>
        <begin position="201"/>
        <end position="222"/>
    </location>
</feature>
<gene>
    <name evidence="3" type="ORF">GGR31_001553</name>
</gene>
<accession>A0ABU1K6M0</accession>